<feature type="region of interest" description="Disordered" evidence="1">
    <location>
        <begin position="21"/>
        <end position="59"/>
    </location>
</feature>
<dbReference type="AlphaFoldDB" id="I1VJ76"/>
<proteinExistence type="evidence at transcript level"/>
<dbReference type="Pfam" id="PF01395">
    <property type="entry name" value="PBP_GOBP"/>
    <property type="match status" value="1"/>
</dbReference>
<dbReference type="CDD" id="cd23992">
    <property type="entry name" value="PBP_GOBP"/>
    <property type="match status" value="1"/>
</dbReference>
<keyword evidence="7" id="KW-1185">Reference proteome</keyword>
<dbReference type="EMBL" id="KB632410">
    <property type="protein sequence ID" value="ERL95195.1"/>
    <property type="molecule type" value="Genomic_DNA"/>
</dbReference>
<keyword evidence="2" id="KW-0732">Signal</keyword>
<dbReference type="Proteomes" id="UP000019118">
    <property type="component" value="Unassembled WGS sequence"/>
</dbReference>
<evidence type="ECO:0000313" key="6">
    <source>
        <dbReference type="EnsemblMetazoa" id="XP_019761323.1"/>
    </source>
</evidence>
<dbReference type="Proteomes" id="UP000030742">
    <property type="component" value="Unassembled WGS sequence"/>
</dbReference>
<gene>
    <name evidence="3" type="primary">OBP</name>
    <name evidence="6" type="synonym">109538512</name>
    <name evidence="5" type="ORF">D910_12463</name>
    <name evidence="4" type="ORF">YQE_07135</name>
</gene>
<evidence type="ECO:0000313" key="8">
    <source>
        <dbReference type="Proteomes" id="UP000030742"/>
    </source>
</evidence>
<dbReference type="KEGG" id="dpa:109538512"/>
<evidence type="ECO:0000256" key="2">
    <source>
        <dbReference type="SAM" id="SignalP"/>
    </source>
</evidence>
<dbReference type="OrthoDB" id="6783755at2759"/>
<reference evidence="3" key="1">
    <citation type="journal article" date="2012" name="Insect Biochem. Mol. Biol.">
        <title>Transcriptome and full-length cDNA resources for the mountain pine beetle, Dendroctonus ponderosae Hopkins, a major insect pest of pine forests.</title>
        <authorList>
            <person name="Keeling C.I."/>
            <person name="Henderson H."/>
            <person name="Li M."/>
            <person name="Yuen M."/>
            <person name="Clark E.L."/>
            <person name="Fraser J.D."/>
            <person name="Huber D.P."/>
            <person name="Liao N.Y."/>
            <person name="Roderick Docking T."/>
            <person name="Birol I."/>
            <person name="Chan S.K."/>
            <person name="Taylor G.A."/>
            <person name="Palmquist D."/>
            <person name="Jones S.J."/>
            <person name="Bohlmann J."/>
        </authorList>
    </citation>
    <scope>NUCLEOTIDE SEQUENCE</scope>
</reference>
<evidence type="ECO:0000256" key="1">
    <source>
        <dbReference type="SAM" id="MobiDB-lite"/>
    </source>
</evidence>
<protein>
    <submittedName>
        <fullName evidence="3">Odorant-binding protein</fullName>
    </submittedName>
</protein>
<dbReference type="InterPro" id="IPR006170">
    <property type="entry name" value="PBP/GOBP"/>
</dbReference>
<dbReference type="SUPFAM" id="SSF47565">
    <property type="entry name" value="Insect pheromone/odorant-binding proteins"/>
    <property type="match status" value="1"/>
</dbReference>
<reference evidence="6" key="3">
    <citation type="submission" date="2024-08" db="UniProtKB">
        <authorList>
            <consortium name="EnsemblMetazoa"/>
        </authorList>
    </citation>
    <scope>IDENTIFICATION</scope>
</reference>
<sequence length="139" mass="15183">MMTAFLLCVLMAVVNQQVMGHPPRGPPGPPPFLGHPDPESANECRTEVGLTSEDRETKKNGELTEKELCFIRCLGQKNGALSDAGALNIETIKNDLPDHLEDSEAVIACLKKVGTVTTCQHIKKVAKCYPEPKEPMDRT</sequence>
<dbReference type="EnsemblMetazoa" id="XM_019905764.1">
    <property type="protein sequence ID" value="XP_019761323.1"/>
    <property type="gene ID" value="LOC109538512"/>
</dbReference>
<feature type="compositionally biased region" description="Pro residues" evidence="1">
    <location>
        <begin position="23"/>
        <end position="33"/>
    </location>
</feature>
<accession>I1VJ76</accession>
<feature type="chain" id="PRO_5010968475" evidence="2">
    <location>
        <begin position="21"/>
        <end position="139"/>
    </location>
</feature>
<reference evidence="7 8" key="2">
    <citation type="journal article" date="2013" name="Genome Biol.">
        <title>Draft genome of the mountain pine beetle, Dendroctonus ponderosae Hopkins, a major forest pest.</title>
        <authorList>
            <person name="Keeling C.I."/>
            <person name="Yuen M.M."/>
            <person name="Liao N.Y."/>
            <person name="Docking T.R."/>
            <person name="Chan S.K."/>
            <person name="Taylor G.A."/>
            <person name="Palmquist D.L."/>
            <person name="Jackman S.D."/>
            <person name="Nguyen A."/>
            <person name="Li M."/>
            <person name="Henderson H."/>
            <person name="Janes J.K."/>
            <person name="Zhao Y."/>
            <person name="Pandoh P."/>
            <person name="Moore R."/>
            <person name="Sperling F.A."/>
            <person name="Huber D.P."/>
            <person name="Birol I."/>
            <person name="Jones S.J."/>
            <person name="Bohlmann J."/>
        </authorList>
    </citation>
    <scope>NUCLEOTIDE SEQUENCE</scope>
</reference>
<dbReference type="EMBL" id="KB740983">
    <property type="protein sequence ID" value="ENN76359.1"/>
    <property type="molecule type" value="Genomic_DNA"/>
</dbReference>
<dbReference type="InterPro" id="IPR036728">
    <property type="entry name" value="PBP_GOBP_sf"/>
</dbReference>
<evidence type="ECO:0000313" key="4">
    <source>
        <dbReference type="EMBL" id="ENN76359.1"/>
    </source>
</evidence>
<feature type="signal peptide" evidence="2">
    <location>
        <begin position="1"/>
        <end position="20"/>
    </location>
</feature>
<dbReference type="HOGENOM" id="CLU_1857313_0_0_1"/>
<name>I1VJ76_DENPD</name>
<dbReference type="Gene3D" id="1.10.238.20">
    <property type="entry name" value="Pheromone/general odorant binding protein domain"/>
    <property type="match status" value="1"/>
</dbReference>
<evidence type="ECO:0000313" key="7">
    <source>
        <dbReference type="Proteomes" id="UP000019118"/>
    </source>
</evidence>
<dbReference type="GeneID" id="109538512"/>
<feature type="compositionally biased region" description="Basic and acidic residues" evidence="1">
    <location>
        <begin position="36"/>
        <end position="59"/>
    </location>
</feature>
<organism evidence="3">
    <name type="scientific">Dendroctonus ponderosae</name>
    <name type="common">Mountain pine beetle</name>
    <dbReference type="NCBI Taxonomy" id="77166"/>
    <lineage>
        <taxon>Eukaryota</taxon>
        <taxon>Metazoa</taxon>
        <taxon>Ecdysozoa</taxon>
        <taxon>Arthropoda</taxon>
        <taxon>Hexapoda</taxon>
        <taxon>Insecta</taxon>
        <taxon>Pterygota</taxon>
        <taxon>Neoptera</taxon>
        <taxon>Endopterygota</taxon>
        <taxon>Coleoptera</taxon>
        <taxon>Polyphaga</taxon>
        <taxon>Cucujiformia</taxon>
        <taxon>Curculionidae</taxon>
        <taxon>Scolytinae</taxon>
        <taxon>Dendroctonus</taxon>
    </lineage>
</organism>
<dbReference type="OMA" id="KNNIMEC"/>
<evidence type="ECO:0000313" key="5">
    <source>
        <dbReference type="EMBL" id="ERL95195.1"/>
    </source>
</evidence>
<dbReference type="GO" id="GO:0005549">
    <property type="term" value="F:odorant binding"/>
    <property type="evidence" value="ECO:0007669"/>
    <property type="project" value="InterPro"/>
</dbReference>
<dbReference type="EMBL" id="JQ855697">
    <property type="protein sequence ID" value="AFI45060.1"/>
    <property type="molecule type" value="mRNA"/>
</dbReference>
<evidence type="ECO:0000313" key="3">
    <source>
        <dbReference type="EMBL" id="AFI45060.1"/>
    </source>
</evidence>